<evidence type="ECO:0000313" key="6">
    <source>
        <dbReference type="EMBL" id="GFP34481.1"/>
    </source>
</evidence>
<evidence type="ECO:0000256" key="2">
    <source>
        <dbReference type="ARBA" id="ARBA00022803"/>
    </source>
</evidence>
<evidence type="ECO:0000256" key="3">
    <source>
        <dbReference type="PROSITE-ProRule" id="PRU00339"/>
    </source>
</evidence>
<dbReference type="RefSeq" id="WP_176226356.1">
    <property type="nucleotide sequence ID" value="NZ_BLRV01000027.1"/>
</dbReference>
<dbReference type="Proteomes" id="UP000580051">
    <property type="component" value="Unassembled WGS sequence"/>
</dbReference>
<keyword evidence="1" id="KW-0677">Repeat</keyword>
<dbReference type="InterPro" id="IPR051685">
    <property type="entry name" value="Ycf3/AcsC/BcsC/TPR_MFPF"/>
</dbReference>
<evidence type="ECO:0000256" key="1">
    <source>
        <dbReference type="ARBA" id="ARBA00022737"/>
    </source>
</evidence>
<dbReference type="EMBL" id="BLSB01000007">
    <property type="protein sequence ID" value="GFP34481.1"/>
    <property type="molecule type" value="Genomic_DNA"/>
</dbReference>
<evidence type="ECO:0000313" key="4">
    <source>
        <dbReference type="EMBL" id="GFP21222.1"/>
    </source>
</evidence>
<feature type="repeat" description="TPR" evidence="3">
    <location>
        <begin position="73"/>
        <end position="106"/>
    </location>
</feature>
<evidence type="ECO:0000313" key="5">
    <source>
        <dbReference type="EMBL" id="GFP32037.1"/>
    </source>
</evidence>
<dbReference type="InterPro" id="IPR019734">
    <property type="entry name" value="TPR_rpt"/>
</dbReference>
<comment type="caution">
    <text evidence="4">The sequence shown here is derived from an EMBL/GenBank/DDBJ whole genome shotgun (WGS) entry which is preliminary data.</text>
</comment>
<organism evidence="4 9">
    <name type="scientific">Candidatus Hakubella thermalkaliphila</name>
    <dbReference type="NCBI Taxonomy" id="2754717"/>
    <lineage>
        <taxon>Bacteria</taxon>
        <taxon>Bacillati</taxon>
        <taxon>Actinomycetota</taxon>
        <taxon>Actinomycetota incertae sedis</taxon>
        <taxon>Candidatus Hakubellales</taxon>
        <taxon>Candidatus Hakubellaceae</taxon>
        <taxon>Candidatus Hakubella</taxon>
    </lineage>
</organism>
<evidence type="ECO:0000313" key="8">
    <source>
        <dbReference type="Proteomes" id="UP000576480"/>
    </source>
</evidence>
<dbReference type="EMBL" id="BLSA01000025">
    <property type="protein sequence ID" value="GFP32037.1"/>
    <property type="molecule type" value="Genomic_DNA"/>
</dbReference>
<dbReference type="PANTHER" id="PTHR44943">
    <property type="entry name" value="CELLULOSE SYNTHASE OPERON PROTEIN C"/>
    <property type="match status" value="1"/>
</dbReference>
<dbReference type="PROSITE" id="PS50005">
    <property type="entry name" value="TPR"/>
    <property type="match status" value="2"/>
</dbReference>
<accession>A0A6V8NLQ2</accession>
<gene>
    <name evidence="4" type="ORF">HKBW3S06_00448</name>
    <name evidence="5" type="ORF">HKBW3S42_00342</name>
    <name evidence="6" type="ORF">HKBW3S43_00274</name>
</gene>
<dbReference type="AlphaFoldDB" id="A0A6V8NLQ2"/>
<feature type="repeat" description="TPR" evidence="3">
    <location>
        <begin position="39"/>
        <end position="72"/>
    </location>
</feature>
<proteinExistence type="predicted"/>
<dbReference type="InterPro" id="IPR011990">
    <property type="entry name" value="TPR-like_helical_dom_sf"/>
</dbReference>
<reference evidence="7 8" key="1">
    <citation type="journal article" date="2020" name="Front. Microbiol.">
        <title>Single-cell genomics of novel Actinobacteria with the Wood-Ljungdahl pathway discovered in a serpentinizing system.</title>
        <authorList>
            <person name="Merino N."/>
            <person name="Kawai M."/>
            <person name="Boyd E.S."/>
            <person name="Colman D.R."/>
            <person name="McGlynn S.E."/>
            <person name="Nealson K.H."/>
            <person name="Kurokawa K."/>
            <person name="Hongoh Y."/>
        </authorList>
    </citation>
    <scope>NUCLEOTIDE SEQUENCE [LARGE SCALE GENOMIC DNA]</scope>
    <source>
        <strain evidence="4 9">S06</strain>
        <strain evidence="5 7">S42</strain>
        <strain evidence="6 8">S43</strain>
    </source>
</reference>
<evidence type="ECO:0000313" key="9">
    <source>
        <dbReference type="Proteomes" id="UP000580051"/>
    </source>
</evidence>
<keyword evidence="2 3" id="KW-0802">TPR repeat</keyword>
<dbReference type="Proteomes" id="UP000568877">
    <property type="component" value="Unassembled WGS sequence"/>
</dbReference>
<evidence type="ECO:0000313" key="7">
    <source>
        <dbReference type="Proteomes" id="UP000568877"/>
    </source>
</evidence>
<name>A0A6V8NLQ2_9ACTN</name>
<dbReference type="Gene3D" id="1.25.40.10">
    <property type="entry name" value="Tetratricopeptide repeat domain"/>
    <property type="match status" value="1"/>
</dbReference>
<dbReference type="Pfam" id="PF13432">
    <property type="entry name" value="TPR_16"/>
    <property type="match status" value="1"/>
</dbReference>
<dbReference type="Pfam" id="PF13181">
    <property type="entry name" value="TPR_8"/>
    <property type="match status" value="1"/>
</dbReference>
<dbReference type="SMART" id="SM00028">
    <property type="entry name" value="TPR"/>
    <property type="match status" value="3"/>
</dbReference>
<sequence length="118" mass="13288">MSELAYSLYQKGLKLLKLNRPGQAILFLEEAKSLEPGKGSIREALARSYYNCRRFDLAREHFEKAIEIDPTNDYAYFGLGLCLAKQGDIAKAAGHIKMALAMKPGNSVYQRALDKIQY</sequence>
<dbReference type="EMBL" id="BLRV01000027">
    <property type="protein sequence ID" value="GFP21222.1"/>
    <property type="molecule type" value="Genomic_DNA"/>
</dbReference>
<dbReference type="Proteomes" id="UP000576480">
    <property type="component" value="Unassembled WGS sequence"/>
</dbReference>
<protein>
    <submittedName>
        <fullName evidence="4">Uncharacterized protein</fullName>
    </submittedName>
</protein>
<dbReference type="SUPFAM" id="SSF48452">
    <property type="entry name" value="TPR-like"/>
    <property type="match status" value="1"/>
</dbReference>
<dbReference type="PANTHER" id="PTHR44943:SF8">
    <property type="entry name" value="TPR REPEAT-CONTAINING PROTEIN MJ0263"/>
    <property type="match status" value="1"/>
</dbReference>